<feature type="transmembrane region" description="Helical" evidence="1">
    <location>
        <begin position="7"/>
        <end position="25"/>
    </location>
</feature>
<gene>
    <name evidence="3" type="ORF">GHT06_016024</name>
</gene>
<dbReference type="AlphaFoldDB" id="A0AAD5LC86"/>
<comment type="caution">
    <text evidence="3">The sequence shown here is derived from an EMBL/GenBank/DDBJ whole genome shotgun (WGS) entry which is preliminary data.</text>
</comment>
<feature type="domain" description="Methyltransferase" evidence="2">
    <location>
        <begin position="66"/>
        <end position="220"/>
    </location>
</feature>
<evidence type="ECO:0000313" key="4">
    <source>
        <dbReference type="Proteomes" id="UP000820818"/>
    </source>
</evidence>
<sequence>MSVRRMSWLVCTAIILILIVIGWLFSHHVIPFDCTATNKPAKLMSAKEIYQYLHWTNSTSCLLAVDFGFHVAKGVGIAAPDGHKAVCLDRLIAPIFSNCLVYSFGINNQWAFDDAMAQYGCQVYSFDPSMGVGDYDRSQHIHFYNVGLAGEDGMHPVKKWNMKTASSIYQMLGYYHGDTTIIDVLKMDVEFSEWEVIPQMLRSGFLADKVKQLAVEIHFNADDPIETFRRYAGILQDLESFRVSSSSGAGKFVRFSSRPNPGLKRGVSILRGEDAYIGLELAWYNSRFYYSVSNQSQTRFFPYYK</sequence>
<keyword evidence="1" id="KW-0812">Transmembrane</keyword>
<proteinExistence type="predicted"/>
<keyword evidence="1" id="KW-0472">Membrane</keyword>
<organism evidence="3 4">
    <name type="scientific">Daphnia sinensis</name>
    <dbReference type="NCBI Taxonomy" id="1820382"/>
    <lineage>
        <taxon>Eukaryota</taxon>
        <taxon>Metazoa</taxon>
        <taxon>Ecdysozoa</taxon>
        <taxon>Arthropoda</taxon>
        <taxon>Crustacea</taxon>
        <taxon>Branchiopoda</taxon>
        <taxon>Diplostraca</taxon>
        <taxon>Cladocera</taxon>
        <taxon>Anomopoda</taxon>
        <taxon>Daphniidae</taxon>
        <taxon>Daphnia</taxon>
        <taxon>Daphnia similis group</taxon>
    </lineage>
</organism>
<evidence type="ECO:0000259" key="2">
    <source>
        <dbReference type="Pfam" id="PF13383"/>
    </source>
</evidence>
<protein>
    <recommendedName>
        <fullName evidence="2">Methyltransferase domain-containing protein</fullName>
    </recommendedName>
</protein>
<accession>A0AAD5LC86</accession>
<dbReference type="InterPro" id="IPR025714">
    <property type="entry name" value="Methyltranfer_dom"/>
</dbReference>
<evidence type="ECO:0000313" key="3">
    <source>
        <dbReference type="EMBL" id="KAI9559235.1"/>
    </source>
</evidence>
<keyword evidence="4" id="KW-1185">Reference proteome</keyword>
<dbReference type="InterPro" id="IPR026913">
    <property type="entry name" value="METTL24"/>
</dbReference>
<keyword evidence="1" id="KW-1133">Transmembrane helix</keyword>
<dbReference type="Proteomes" id="UP000820818">
    <property type="component" value="Linkage Group LG5"/>
</dbReference>
<dbReference type="EMBL" id="WJBH02000005">
    <property type="protein sequence ID" value="KAI9559235.1"/>
    <property type="molecule type" value="Genomic_DNA"/>
</dbReference>
<dbReference type="PANTHER" id="PTHR32026:SF10">
    <property type="entry name" value="METHYLTRANSFERASE-LIKE PROTEIN 24-RELATED"/>
    <property type="match status" value="1"/>
</dbReference>
<name>A0AAD5LC86_9CRUS</name>
<dbReference type="PANTHER" id="PTHR32026">
    <property type="entry name" value="METHYLTRANSFERASE-LIKE PROTEIN 24"/>
    <property type="match status" value="1"/>
</dbReference>
<reference evidence="3 4" key="1">
    <citation type="submission" date="2022-05" db="EMBL/GenBank/DDBJ databases">
        <title>A multi-omics perspective on studying reproductive biology in Daphnia sinensis.</title>
        <authorList>
            <person name="Jia J."/>
        </authorList>
    </citation>
    <scope>NUCLEOTIDE SEQUENCE [LARGE SCALE GENOMIC DNA]</scope>
    <source>
        <strain evidence="3 4">WSL</strain>
    </source>
</reference>
<dbReference type="Pfam" id="PF13383">
    <property type="entry name" value="Methyltransf_22"/>
    <property type="match status" value="1"/>
</dbReference>
<evidence type="ECO:0000256" key="1">
    <source>
        <dbReference type="SAM" id="Phobius"/>
    </source>
</evidence>